<keyword evidence="5 9" id="KW-0010">Activator</keyword>
<evidence type="ECO:0000256" key="9">
    <source>
        <dbReference type="RuleBase" id="RU364142"/>
    </source>
</evidence>
<evidence type="ECO:0000256" key="3">
    <source>
        <dbReference type="ARBA" id="ARBA00020628"/>
    </source>
</evidence>
<evidence type="ECO:0000313" key="11">
    <source>
        <dbReference type="EMBL" id="KAL0633657.1"/>
    </source>
</evidence>
<dbReference type="InterPro" id="IPR014801">
    <property type="entry name" value="Mediator_Med5_fun"/>
</dbReference>
<evidence type="ECO:0000256" key="8">
    <source>
        <dbReference type="ARBA" id="ARBA00031256"/>
    </source>
</evidence>
<comment type="function">
    <text evidence="9">Component of the Mediator complex, a coactivator involved in the regulated transcription of nearly all RNA polymerase II-dependent genes. Mediator functions as a bridge to convey information from gene-specific regulatory proteins to the basal RNA polymerase II transcription machinery. Mediator is recruited to promoters by direct interactions with regulatory proteins and serves as a scaffold for the assembly of a functional preinitiation complex with RNA polymerase II and the general transcription factors.</text>
</comment>
<comment type="subcellular location">
    <subcellularLocation>
        <location evidence="1 9">Nucleus</location>
    </subcellularLocation>
</comment>
<reference evidence="11 12" key="1">
    <citation type="submission" date="2024-02" db="EMBL/GenBank/DDBJ databases">
        <title>Discinaceae phylogenomics.</title>
        <authorList>
            <person name="Dirks A.C."/>
            <person name="James T.Y."/>
        </authorList>
    </citation>
    <scope>NUCLEOTIDE SEQUENCE [LARGE SCALE GENOMIC DNA]</scope>
    <source>
        <strain evidence="11 12">ACD0624</strain>
    </source>
</reference>
<evidence type="ECO:0000256" key="1">
    <source>
        <dbReference type="ARBA" id="ARBA00004123"/>
    </source>
</evidence>
<dbReference type="PANTHER" id="PTHR35784">
    <property type="entry name" value="MEDIATOR OF RNA POLYMERASE II TRANSCRIPTION SUBUNIT 5"/>
    <property type="match status" value="1"/>
</dbReference>
<evidence type="ECO:0000256" key="10">
    <source>
        <dbReference type="SAM" id="MobiDB-lite"/>
    </source>
</evidence>
<feature type="region of interest" description="Disordered" evidence="10">
    <location>
        <begin position="100"/>
        <end position="128"/>
    </location>
</feature>
<keyword evidence="7 9" id="KW-0539">Nucleus</keyword>
<evidence type="ECO:0000256" key="7">
    <source>
        <dbReference type="ARBA" id="ARBA00023242"/>
    </source>
</evidence>
<comment type="similarity">
    <text evidence="2 9">Belongs to the Mediator complex subunit 5 family.</text>
</comment>
<keyword evidence="4 9" id="KW-0805">Transcription regulation</keyword>
<keyword evidence="6 9" id="KW-0804">Transcription</keyword>
<name>A0ABR3GD72_9PEZI</name>
<comment type="subunit">
    <text evidence="9">Component of the Mediator complex.</text>
</comment>
<evidence type="ECO:0000256" key="6">
    <source>
        <dbReference type="ARBA" id="ARBA00023163"/>
    </source>
</evidence>
<evidence type="ECO:0000313" key="12">
    <source>
        <dbReference type="Proteomes" id="UP001447188"/>
    </source>
</evidence>
<protein>
    <recommendedName>
        <fullName evidence="3 9">Mediator of RNA polymerase II transcription subunit 5</fullName>
    </recommendedName>
    <alternativeName>
        <fullName evidence="8 9">Mediator complex subunit 5</fullName>
    </alternativeName>
</protein>
<comment type="caution">
    <text evidence="11">The sequence shown here is derived from an EMBL/GenBank/DDBJ whole genome shotgun (WGS) entry which is preliminary data.</text>
</comment>
<proteinExistence type="inferred from homology"/>
<keyword evidence="12" id="KW-1185">Reference proteome</keyword>
<feature type="compositionally biased region" description="Low complexity" evidence="10">
    <location>
        <begin position="100"/>
        <end position="109"/>
    </location>
</feature>
<dbReference type="EMBL" id="JBBBZM010000118">
    <property type="protein sequence ID" value="KAL0633657.1"/>
    <property type="molecule type" value="Genomic_DNA"/>
</dbReference>
<sequence>MPASASSSFSSPHIQTFQKFFRKCLQSRTSVDRFEKYASQLLLKAPLQPPAICTEILSPTLTSIVDPLHLEYIQRLVEKDIISLADVLVALLRTSSARSAASTSPASSSEGGGGGGSAGGNGNGNGNGNREALETDLFLVLATVMRTRKPKSPDLIWAAIQALSDWMEAVMAASGTGMLDDNNVEAVDMPGSGKGRREALAELVIALGGNEDVGRVLAEGGRKERRLTFQTSLSLFTQYIQVQNSELAARMESLFRQNQSPRQGRAGAGRGGDGGMMMGLGDGGDGAGGPAVWARGGLFVWLNALLVGRPQVDDEAVIGYLYSRYRNDTNTLLADFVTAVLDTLSNAILRNKPASTLFLHRSFLTNKVPIILARLSPSPLTASYALSQALLRADTSTLINLTPSSFDPYAHNTSTNPDMLFNGDLPVDLRQELLFACALHGVVGEGDIQEILGELPLGALPMSKYDLDDLVASCTHDPDRVERLLEEIEGVEGNSGAVVRTIVEIMRGMCEQRETMPLRAVCGFLTRKTSSLDVVLLFVKPEYLLEPLCELLDTWRYEEDQSEYQPIYEEFGYILLLVLTIIHRYDLPLTDLSSSGTSNTDSFIPQLLSKESTSQRIENLGSADKHAQLGGWIREIFGGEGISDGLMSSCRPQDFYRLVPTLFMQSVLACEKGVLDLETLKEGFAFLLEPFLLPSLVCGLGWLSNHLWEHHDDINTPLHILHSLLIVPNISPEAAEVHRTVVSIAARHLDRVLRELIRRATAPPLLSVIEQCVTALAPYTSFKRTGAATRDELETWTHHAGGGGLLQSLGTTFQALVAWSLDVNVLRPATTYTHRLVLGAWRVLGAKMVVQSIIGEVVKSRLQGVVPGYAEDVAMGLILSVGMPGEDTGRMGLLEALRAEEAEDQSESVRAEATRSILRKVEAQMTPWSPVQGHVEVGAQGAEVDVGEVDLGVELGMGDEMLLGEGDLMAGELLGDVGGMDLS</sequence>
<dbReference type="Proteomes" id="UP001447188">
    <property type="component" value="Unassembled WGS sequence"/>
</dbReference>
<evidence type="ECO:0000256" key="4">
    <source>
        <dbReference type="ARBA" id="ARBA00023015"/>
    </source>
</evidence>
<gene>
    <name evidence="11" type="primary">NUT1</name>
    <name evidence="9" type="synonym">MED5</name>
    <name evidence="11" type="ORF">Q9L58_007428</name>
</gene>
<dbReference type="Pfam" id="PF08689">
    <property type="entry name" value="Med5"/>
    <property type="match status" value="1"/>
</dbReference>
<feature type="compositionally biased region" description="Gly residues" evidence="10">
    <location>
        <begin position="266"/>
        <end position="278"/>
    </location>
</feature>
<feature type="region of interest" description="Disordered" evidence="10">
    <location>
        <begin position="256"/>
        <end position="278"/>
    </location>
</feature>
<feature type="compositionally biased region" description="Gly residues" evidence="10">
    <location>
        <begin position="110"/>
        <end position="127"/>
    </location>
</feature>
<accession>A0ABR3GD72</accession>
<organism evidence="11 12">
    <name type="scientific">Discina gigas</name>
    <dbReference type="NCBI Taxonomy" id="1032678"/>
    <lineage>
        <taxon>Eukaryota</taxon>
        <taxon>Fungi</taxon>
        <taxon>Dikarya</taxon>
        <taxon>Ascomycota</taxon>
        <taxon>Pezizomycotina</taxon>
        <taxon>Pezizomycetes</taxon>
        <taxon>Pezizales</taxon>
        <taxon>Discinaceae</taxon>
        <taxon>Discina</taxon>
    </lineage>
</organism>
<evidence type="ECO:0000256" key="2">
    <source>
        <dbReference type="ARBA" id="ARBA00008782"/>
    </source>
</evidence>
<dbReference type="PANTHER" id="PTHR35784:SF1">
    <property type="entry name" value="MEDIATOR OF RNA POLYMERASE II TRANSCRIPTION SUBUNIT 5"/>
    <property type="match status" value="1"/>
</dbReference>
<evidence type="ECO:0000256" key="5">
    <source>
        <dbReference type="ARBA" id="ARBA00023159"/>
    </source>
</evidence>